<dbReference type="AlphaFoldDB" id="A0A8J2JPD1"/>
<sequence length="870" mass="100226">MNTGEISRTTKLVLDHLSAIMVDFIETWLLKEFQEYFPQSGNPESRENTAVMLNTVRSIYLKAKQNLPTLSLQNVYNEFLQLIKSGGREVQTIWHELVLIITHIKSSGYLKQVTHQKSDFDLVEIALGKLRNSLYNINNNPDAVLNKLQIMLLVFRYFNLLPKQLQKLHFMCNEIPCVILQPNENIYLEFLKLRQSIENNFLKNHLQLCQTRIREYIENFPGKAKAKLGSGLEDVADLFGSSQYYGVSFTFRLQCLEEYEKFLNELHKRKGIGKTPKEFSGELKTILLNEIEAVSKKPYEKTCESSFSYLELANRIFRRGTSILRMDTQTIKLLPQKYVSKVITILKLLRREASRGCILQRIEDVELQTMDDNLEKFFQTLPDFSNICLIVQAVQQFQFYLKGQSVFDIKARVQVLLQTKQNWMMKLDNKIAEIVNLVKTRIEDSEDGSAPPDLIANVEKHLNGETDLLPGRLCWSLSIPEGADTNKLNVSDVINHVSKQLKHFKTAPSEVEEILKTSCHVLSHCYKIELNVFNDNNNEDTPKFIEFHAQVQEILRDGLQNLSPLVQILKKFDVLVTAYENSDFVSVFPEMLNSRKLIYENFKQKVELLLKRTQDDLEEILDVHLKCGKYTLARSEPLSYYNKSIGEFIFSEFVDVSLITCGQKLFSIYSQSLLKFPCLKDEQVPLSVRTSILQLKGRFSCEQFRHIFTTIVQSSQINHWGFPILLLIQKLIMIRPENSCTCDDIHSIAANINLLANSNKSALCVLESIMLKLTAISYKCVSKIATDRELLDKARSSVSMLFLRKSVIQQNVFSCQLYKEFEEYFANVSPAKESTASFYNRLILTMTDAKIFEIKASSSTIQEHLISFVT</sequence>
<name>A0A8J2JPD1_9HEXA</name>
<dbReference type="Proteomes" id="UP000708208">
    <property type="component" value="Unassembled WGS sequence"/>
</dbReference>
<protein>
    <submittedName>
        <fullName evidence="1">Uncharacterized protein</fullName>
    </submittedName>
</protein>
<keyword evidence="2" id="KW-1185">Reference proteome</keyword>
<comment type="caution">
    <text evidence="1">The sequence shown here is derived from an EMBL/GenBank/DDBJ whole genome shotgun (WGS) entry which is preliminary data.</text>
</comment>
<gene>
    <name evidence="1" type="ORF">AFUS01_LOCUS2087</name>
</gene>
<reference evidence="1" key="1">
    <citation type="submission" date="2021-06" db="EMBL/GenBank/DDBJ databases">
        <authorList>
            <person name="Hodson N. C."/>
            <person name="Mongue J. A."/>
            <person name="Jaron S. K."/>
        </authorList>
    </citation>
    <scope>NUCLEOTIDE SEQUENCE</scope>
</reference>
<proteinExistence type="predicted"/>
<organism evidence="1 2">
    <name type="scientific">Allacma fusca</name>
    <dbReference type="NCBI Taxonomy" id="39272"/>
    <lineage>
        <taxon>Eukaryota</taxon>
        <taxon>Metazoa</taxon>
        <taxon>Ecdysozoa</taxon>
        <taxon>Arthropoda</taxon>
        <taxon>Hexapoda</taxon>
        <taxon>Collembola</taxon>
        <taxon>Symphypleona</taxon>
        <taxon>Sminthuridae</taxon>
        <taxon>Allacma</taxon>
    </lineage>
</organism>
<dbReference type="EMBL" id="CAJVCH010011802">
    <property type="protein sequence ID" value="CAG7671754.1"/>
    <property type="molecule type" value="Genomic_DNA"/>
</dbReference>
<accession>A0A8J2JPD1</accession>
<evidence type="ECO:0000313" key="2">
    <source>
        <dbReference type="Proteomes" id="UP000708208"/>
    </source>
</evidence>
<evidence type="ECO:0000313" key="1">
    <source>
        <dbReference type="EMBL" id="CAG7671754.1"/>
    </source>
</evidence>